<comment type="caution">
    <text evidence="3">The sequence shown here is derived from an EMBL/GenBank/DDBJ whole genome shotgun (WGS) entry which is preliminary data.</text>
</comment>
<keyword evidence="4" id="KW-1185">Reference proteome</keyword>
<sequence length="326" mass="36986">MAAFSGKSVLITGGAGFIGSNLAIRMIDDGSRVTLMDSLIPELGGNLFNIESVRNQVNIEISDIRDWSSLSDIVRNKDYIFNLAGQVGHRYSMTNPLLDMEINVMGHLMLLEACRQYNPDAVVLYTSTRQFYGPPQYLPVDESHPLNPTDINGINKLAAEQYYSLYAKIYGLKTVSLRLTNTFGPRQFVKNAQQGFMGWFINRAINRESIQLFGSGRQLRDFNYVDDVVEALMLASQTKTCYGNVYNLSGEKASLKEVAQILAEICGDLKIETVPFPKEYKEIDIGDFYAESTRFHQESGWVPQVNLYDGLVRTIEYFRKYKDYYL</sequence>
<reference evidence="3 4" key="1">
    <citation type="submission" date="2024-01" db="EMBL/GenBank/DDBJ databases">
        <title>Seven novel Bacillus-like species.</title>
        <authorList>
            <person name="Liu G."/>
        </authorList>
    </citation>
    <scope>NUCLEOTIDE SEQUENCE [LARGE SCALE GENOMIC DNA]</scope>
    <source>
        <strain evidence="3 4">FJAT-51639</strain>
    </source>
</reference>
<feature type="domain" description="NAD-dependent epimerase/dehydratase" evidence="2">
    <location>
        <begin position="9"/>
        <end position="247"/>
    </location>
</feature>
<organism evidence="3 4">
    <name type="scientific">Bacillus bruguierae</name>
    <dbReference type="NCBI Taxonomy" id="3127667"/>
    <lineage>
        <taxon>Bacteria</taxon>
        <taxon>Bacillati</taxon>
        <taxon>Bacillota</taxon>
        <taxon>Bacilli</taxon>
        <taxon>Bacillales</taxon>
        <taxon>Bacillaceae</taxon>
        <taxon>Bacillus</taxon>
    </lineage>
</organism>
<dbReference type="EMBL" id="JBAWSX010000004">
    <property type="protein sequence ID" value="MEI4801447.1"/>
    <property type="molecule type" value="Genomic_DNA"/>
</dbReference>
<evidence type="ECO:0000256" key="1">
    <source>
        <dbReference type="ARBA" id="ARBA00007637"/>
    </source>
</evidence>
<protein>
    <submittedName>
        <fullName evidence="3">NAD-dependent epimerase/dehydratase family protein</fullName>
    </submittedName>
</protein>
<dbReference type="Proteomes" id="UP001372526">
    <property type="component" value="Unassembled WGS sequence"/>
</dbReference>
<dbReference type="Gene3D" id="3.40.50.720">
    <property type="entry name" value="NAD(P)-binding Rossmann-like Domain"/>
    <property type="match status" value="1"/>
</dbReference>
<accession>A0ABU8FFI1</accession>
<dbReference type="RefSeq" id="WP_336472148.1">
    <property type="nucleotide sequence ID" value="NZ_JBAWSX010000004.1"/>
</dbReference>
<proteinExistence type="inferred from homology"/>
<dbReference type="SUPFAM" id="SSF51735">
    <property type="entry name" value="NAD(P)-binding Rossmann-fold domains"/>
    <property type="match status" value="1"/>
</dbReference>
<evidence type="ECO:0000313" key="3">
    <source>
        <dbReference type="EMBL" id="MEI4801447.1"/>
    </source>
</evidence>
<gene>
    <name evidence="3" type="ORF">WAZ07_08925</name>
</gene>
<dbReference type="InterPro" id="IPR001509">
    <property type="entry name" value="Epimerase_deHydtase"/>
</dbReference>
<dbReference type="Pfam" id="PF01370">
    <property type="entry name" value="Epimerase"/>
    <property type="match status" value="1"/>
</dbReference>
<evidence type="ECO:0000259" key="2">
    <source>
        <dbReference type="Pfam" id="PF01370"/>
    </source>
</evidence>
<name>A0ABU8FFI1_9BACI</name>
<comment type="similarity">
    <text evidence="1">Belongs to the NAD(P)-dependent epimerase/dehydratase family.</text>
</comment>
<dbReference type="InterPro" id="IPR036291">
    <property type="entry name" value="NAD(P)-bd_dom_sf"/>
</dbReference>
<evidence type="ECO:0000313" key="4">
    <source>
        <dbReference type="Proteomes" id="UP001372526"/>
    </source>
</evidence>
<dbReference type="PANTHER" id="PTHR43000">
    <property type="entry name" value="DTDP-D-GLUCOSE 4,6-DEHYDRATASE-RELATED"/>
    <property type="match status" value="1"/>
</dbReference>